<name>A0A077NV13_XENBV</name>
<reference evidence="1" key="1">
    <citation type="submission" date="2013-07" db="EMBL/GenBank/DDBJ databases">
        <title>Sub-species coevolution in mutualistic symbiosis.</title>
        <authorList>
            <person name="Murfin K."/>
            <person name="Klassen J."/>
            <person name="Lee M."/>
            <person name="Forst S."/>
            <person name="Stock P."/>
            <person name="Goodrich-Blair H."/>
        </authorList>
    </citation>
    <scope>NUCLEOTIDE SEQUENCE [LARGE SCALE GENOMIC DNA]</scope>
    <source>
        <strain evidence="1">Feltiae Moldova</strain>
    </source>
</reference>
<dbReference type="EMBL" id="CBSV010000134">
    <property type="protein sequence ID" value="CDH01476.1"/>
    <property type="molecule type" value="Genomic_DNA"/>
</dbReference>
<evidence type="ECO:0000313" key="1">
    <source>
        <dbReference type="EMBL" id="CDH01476.1"/>
    </source>
</evidence>
<protein>
    <submittedName>
        <fullName evidence="1">Uncharacterized protein</fullName>
    </submittedName>
</protein>
<organism evidence="1">
    <name type="scientific">Xenorhabdus bovienii str. feltiae Moldova</name>
    <dbReference type="NCBI Taxonomy" id="1398200"/>
    <lineage>
        <taxon>Bacteria</taxon>
        <taxon>Pseudomonadati</taxon>
        <taxon>Pseudomonadota</taxon>
        <taxon>Gammaproteobacteria</taxon>
        <taxon>Enterobacterales</taxon>
        <taxon>Morganellaceae</taxon>
        <taxon>Xenorhabdus</taxon>
    </lineage>
</organism>
<proteinExistence type="predicted"/>
<dbReference type="AlphaFoldDB" id="A0A077NV13"/>
<sequence length="75" mass="9472">MLQHLLLKIDYLSMMNSDYFHKNFLQHQPFHHELTKHNIPHHHTFLPQCQMTYWNIFFQFQRNFFFYNLPCEIMV</sequence>
<comment type="caution">
    <text evidence="1">The sequence shown here is derived from an EMBL/GenBank/DDBJ whole genome shotgun (WGS) entry which is preliminary data.</text>
</comment>
<gene>
    <name evidence="1" type="ORF">XBFM1_2190018</name>
</gene>
<dbReference type="Proteomes" id="UP000028487">
    <property type="component" value="Unassembled WGS sequence"/>
</dbReference>
<accession>A0A077NV13</accession>
<dbReference type="HOGENOM" id="CLU_2670254_0_0_6"/>